<evidence type="ECO:0000313" key="3">
    <source>
        <dbReference type="Proteomes" id="UP000360750"/>
    </source>
</evidence>
<dbReference type="EMBL" id="CAACYD010000006">
    <property type="protein sequence ID" value="VFA88387.1"/>
    <property type="molecule type" value="Genomic_DNA"/>
</dbReference>
<dbReference type="AlphaFoldDB" id="A0ABD7V1W8"/>
<dbReference type="RefSeq" id="WP_131734539.1">
    <property type="nucleotide sequence ID" value="NZ_CAACYD010000006.1"/>
</dbReference>
<protein>
    <submittedName>
        <fullName evidence="2">Uncharacterized protein</fullName>
    </submittedName>
</protein>
<sequence>MKWIGGDTGRPHRPSFVRVGHKAVLIDLGALFPNAPHFVGEYHPDGLQIRSVHLGVLTEWGRDEWGAWYGKVTYTITAKDRQEKVTHWVPGWALRPAGDPPVTRRPQSDGQVPGQNPDRPPRPDRHRHGG</sequence>
<dbReference type="GeneID" id="60749942"/>
<evidence type="ECO:0000313" key="2">
    <source>
        <dbReference type="EMBL" id="VFA88387.1"/>
    </source>
</evidence>
<evidence type="ECO:0000256" key="1">
    <source>
        <dbReference type="SAM" id="MobiDB-lite"/>
    </source>
</evidence>
<organism evidence="2 3">
    <name type="scientific">Gordonia paraffinivorans</name>
    <dbReference type="NCBI Taxonomy" id="175628"/>
    <lineage>
        <taxon>Bacteria</taxon>
        <taxon>Bacillati</taxon>
        <taxon>Actinomycetota</taxon>
        <taxon>Actinomycetes</taxon>
        <taxon>Mycobacteriales</taxon>
        <taxon>Gordoniaceae</taxon>
        <taxon>Gordonia</taxon>
    </lineage>
</organism>
<reference evidence="2 3" key="1">
    <citation type="submission" date="2019-02" db="EMBL/GenBank/DDBJ databases">
        <authorList>
            <consortium name="Pathogen Informatics"/>
        </authorList>
    </citation>
    <scope>NUCLEOTIDE SEQUENCE [LARGE SCALE GENOMIC DNA]</scope>
    <source>
        <strain evidence="2 3">3012STDY6756503</strain>
    </source>
</reference>
<gene>
    <name evidence="2" type="ORF">NCTC8139_01932</name>
</gene>
<feature type="region of interest" description="Disordered" evidence="1">
    <location>
        <begin position="90"/>
        <end position="130"/>
    </location>
</feature>
<name>A0ABD7V1W8_9ACTN</name>
<comment type="caution">
    <text evidence="2">The sequence shown here is derived from an EMBL/GenBank/DDBJ whole genome shotgun (WGS) entry which is preliminary data.</text>
</comment>
<dbReference type="Proteomes" id="UP000360750">
    <property type="component" value="Unassembled WGS sequence"/>
</dbReference>
<proteinExistence type="predicted"/>
<accession>A0ABD7V1W8</accession>